<dbReference type="Pfam" id="PF13460">
    <property type="entry name" value="NAD_binding_10"/>
    <property type="match status" value="1"/>
</dbReference>
<gene>
    <name evidence="2" type="ORF">GUA46_14355</name>
</gene>
<evidence type="ECO:0000313" key="3">
    <source>
        <dbReference type="Proteomes" id="UP000558089"/>
    </source>
</evidence>
<dbReference type="CDD" id="cd05243">
    <property type="entry name" value="SDR_a5"/>
    <property type="match status" value="1"/>
</dbReference>
<proteinExistence type="predicted"/>
<keyword evidence="3" id="KW-1185">Reference proteome</keyword>
<sequence length="219" mass="23622">MKVIIIGANGKIGRLIAQKMSASDEFEPTALIRKEEQKAYFDSIEVPVIVESIENSEEKIATAIKGFDAVVFSAGSGGSTGPDKTIEVDLFGAVKTIEVAKANAISRFVMVSAALSDDPSSWTAQGMKPYYIAKHMADKELKRSGLDYTILRPVMLTDDEDAGKITIQSDPHQLNKEIPRAAVAETVLKVLPNSNTHSKIFEMSMGSLGIGEAITEFVA</sequence>
<dbReference type="PANTHER" id="PTHR15020">
    <property type="entry name" value="FLAVIN REDUCTASE-RELATED"/>
    <property type="match status" value="1"/>
</dbReference>
<dbReference type="InterPro" id="IPR036291">
    <property type="entry name" value="NAD(P)-bd_dom_sf"/>
</dbReference>
<dbReference type="AlphaFoldDB" id="A0A850NMN7"/>
<evidence type="ECO:0000259" key="1">
    <source>
        <dbReference type="Pfam" id="PF13460"/>
    </source>
</evidence>
<evidence type="ECO:0000313" key="2">
    <source>
        <dbReference type="EMBL" id="NVN19528.1"/>
    </source>
</evidence>
<protein>
    <submittedName>
        <fullName evidence="2">NAD(P)H-binding protein</fullName>
    </submittedName>
</protein>
<dbReference type="InterPro" id="IPR016040">
    <property type="entry name" value="NAD(P)-bd_dom"/>
</dbReference>
<dbReference type="EMBL" id="WYET01000007">
    <property type="protein sequence ID" value="NVN19528.1"/>
    <property type="molecule type" value="Genomic_DNA"/>
</dbReference>
<dbReference type="SUPFAM" id="SSF51735">
    <property type="entry name" value="NAD(P)-binding Rossmann-fold domains"/>
    <property type="match status" value="1"/>
</dbReference>
<dbReference type="Gene3D" id="3.40.50.720">
    <property type="entry name" value="NAD(P)-binding Rossmann-like Domain"/>
    <property type="match status" value="1"/>
</dbReference>
<name>A0A850NMN7_9FLAO</name>
<feature type="domain" description="NAD(P)-binding" evidence="1">
    <location>
        <begin position="7"/>
        <end position="192"/>
    </location>
</feature>
<dbReference type="PANTHER" id="PTHR15020:SF50">
    <property type="entry name" value="UPF0659 PROTEIN YMR090W"/>
    <property type="match status" value="1"/>
</dbReference>
<dbReference type="Proteomes" id="UP000558089">
    <property type="component" value="Unassembled WGS sequence"/>
</dbReference>
<accession>A0A850NMN7</accession>
<dbReference type="RefSeq" id="WP_176621072.1">
    <property type="nucleotide sequence ID" value="NZ_WYET01000007.1"/>
</dbReference>
<comment type="caution">
    <text evidence="2">The sequence shown here is derived from an EMBL/GenBank/DDBJ whole genome shotgun (WGS) entry which is preliminary data.</text>
</comment>
<reference evidence="2 3" key="1">
    <citation type="submission" date="2020-01" db="EMBL/GenBank/DDBJ databases">
        <title>Draft Genome Analysis of Muricauda sp. HICW Isolated from coastal seawater of PR China.</title>
        <authorList>
            <person name="Chen M.-X."/>
        </authorList>
    </citation>
    <scope>NUCLEOTIDE SEQUENCE [LARGE SCALE GENOMIC DNA]</scope>
    <source>
        <strain evidence="2 3">HICW</strain>
    </source>
</reference>
<organism evidence="2 3">
    <name type="scientific">Flagellimonas chongwuensis</name>
    <dbReference type="NCBI Taxonomy" id="2697365"/>
    <lineage>
        <taxon>Bacteria</taxon>
        <taxon>Pseudomonadati</taxon>
        <taxon>Bacteroidota</taxon>
        <taxon>Flavobacteriia</taxon>
        <taxon>Flavobacteriales</taxon>
        <taxon>Flavobacteriaceae</taxon>
        <taxon>Flagellimonas</taxon>
    </lineage>
</organism>